<accession>A0AAW1LQM2</accession>
<keyword evidence="4" id="KW-1185">Reference proteome</keyword>
<sequence>MGKIKSENDATPPQTTVKDEELSYEEKLENVSIIAKPMASKKLTKKCYKLIKKAVKHKTYVRNGLKDVQSRIRKGETGVCEDKSIPYCYTPSRADLGAALGVKRGSLMVLIREHDDYKDAFEECKEEINTLALTL</sequence>
<feature type="domain" description="Ribosomal protein eL8/eL30/eS12/Gadd45" evidence="2">
    <location>
        <begin position="79"/>
        <end position="120"/>
    </location>
</feature>
<dbReference type="Gene3D" id="3.30.1330.30">
    <property type="match status" value="2"/>
</dbReference>
<dbReference type="Proteomes" id="UP001458880">
    <property type="component" value="Unassembled WGS sequence"/>
</dbReference>
<evidence type="ECO:0000256" key="1">
    <source>
        <dbReference type="SAM" id="MobiDB-lite"/>
    </source>
</evidence>
<comment type="caution">
    <text evidence="3">The sequence shown here is derived from an EMBL/GenBank/DDBJ whole genome shotgun (WGS) entry which is preliminary data.</text>
</comment>
<dbReference type="Pfam" id="PF01248">
    <property type="entry name" value="Ribosomal_L7Ae"/>
    <property type="match status" value="1"/>
</dbReference>
<keyword evidence="3" id="KW-0689">Ribosomal protein</keyword>
<evidence type="ECO:0000313" key="3">
    <source>
        <dbReference type="EMBL" id="KAK9737586.1"/>
    </source>
</evidence>
<dbReference type="GO" id="GO:0005840">
    <property type="term" value="C:ribosome"/>
    <property type="evidence" value="ECO:0007669"/>
    <property type="project" value="UniProtKB-KW"/>
</dbReference>
<reference evidence="3 4" key="1">
    <citation type="journal article" date="2024" name="BMC Genomics">
        <title>De novo assembly and annotation of Popillia japonica's genome with initial clues to its potential as an invasive pest.</title>
        <authorList>
            <person name="Cucini C."/>
            <person name="Boschi S."/>
            <person name="Funari R."/>
            <person name="Cardaioli E."/>
            <person name="Iannotti N."/>
            <person name="Marturano G."/>
            <person name="Paoli F."/>
            <person name="Bruttini M."/>
            <person name="Carapelli A."/>
            <person name="Frati F."/>
            <person name="Nardi F."/>
        </authorList>
    </citation>
    <scope>NUCLEOTIDE SEQUENCE [LARGE SCALE GENOMIC DNA]</scope>
    <source>
        <strain evidence="3">DMR45628</strain>
    </source>
</reference>
<name>A0AAW1LQM2_POPJA</name>
<feature type="region of interest" description="Disordered" evidence="1">
    <location>
        <begin position="1"/>
        <end position="22"/>
    </location>
</feature>
<protein>
    <submittedName>
        <fullName evidence="3">Ribosomal protein L7Ae/L30e/S12e/Gadd45 family</fullName>
    </submittedName>
</protein>
<dbReference type="InterPro" id="IPR004038">
    <property type="entry name" value="Ribosomal_eL8/eL30/eS12/Gad45"/>
</dbReference>
<evidence type="ECO:0000259" key="2">
    <source>
        <dbReference type="Pfam" id="PF01248"/>
    </source>
</evidence>
<dbReference type="EMBL" id="JASPKY010000098">
    <property type="protein sequence ID" value="KAK9737586.1"/>
    <property type="molecule type" value="Genomic_DNA"/>
</dbReference>
<gene>
    <name evidence="3" type="ORF">QE152_g10614</name>
</gene>
<dbReference type="AlphaFoldDB" id="A0AAW1LQM2"/>
<dbReference type="SUPFAM" id="SSF55315">
    <property type="entry name" value="L30e-like"/>
    <property type="match status" value="1"/>
</dbReference>
<keyword evidence="3" id="KW-0687">Ribonucleoprotein</keyword>
<organism evidence="3 4">
    <name type="scientific">Popillia japonica</name>
    <name type="common">Japanese beetle</name>
    <dbReference type="NCBI Taxonomy" id="7064"/>
    <lineage>
        <taxon>Eukaryota</taxon>
        <taxon>Metazoa</taxon>
        <taxon>Ecdysozoa</taxon>
        <taxon>Arthropoda</taxon>
        <taxon>Hexapoda</taxon>
        <taxon>Insecta</taxon>
        <taxon>Pterygota</taxon>
        <taxon>Neoptera</taxon>
        <taxon>Endopterygota</taxon>
        <taxon>Coleoptera</taxon>
        <taxon>Polyphaga</taxon>
        <taxon>Scarabaeiformia</taxon>
        <taxon>Scarabaeidae</taxon>
        <taxon>Rutelinae</taxon>
        <taxon>Popillia</taxon>
    </lineage>
</organism>
<dbReference type="InterPro" id="IPR029064">
    <property type="entry name" value="Ribosomal_eL30-like_sf"/>
</dbReference>
<evidence type="ECO:0000313" key="4">
    <source>
        <dbReference type="Proteomes" id="UP001458880"/>
    </source>
</evidence>
<proteinExistence type="predicted"/>